<dbReference type="Pfam" id="PF00403">
    <property type="entry name" value="HMA"/>
    <property type="match status" value="1"/>
</dbReference>
<proteinExistence type="predicted"/>
<accession>A0AAP5Q299</accession>
<dbReference type="SUPFAM" id="SSF55008">
    <property type="entry name" value="HMA, heavy metal-associated domain"/>
    <property type="match status" value="1"/>
</dbReference>
<dbReference type="AlphaFoldDB" id="A0AAP5Q299"/>
<evidence type="ECO:0000313" key="4">
    <source>
        <dbReference type="Proteomes" id="UP001246473"/>
    </source>
</evidence>
<name>A0AAP5Q299_9BURK</name>
<comment type="caution">
    <text evidence="3">The sequence shown here is derived from an EMBL/GenBank/DDBJ whole genome shotgun (WGS) entry which is preliminary data.</text>
</comment>
<dbReference type="InterPro" id="IPR036163">
    <property type="entry name" value="HMA_dom_sf"/>
</dbReference>
<dbReference type="InterPro" id="IPR006121">
    <property type="entry name" value="HMA_dom"/>
</dbReference>
<evidence type="ECO:0000256" key="1">
    <source>
        <dbReference type="SAM" id="SignalP"/>
    </source>
</evidence>
<dbReference type="CDD" id="cd00371">
    <property type="entry name" value="HMA"/>
    <property type="match status" value="1"/>
</dbReference>
<dbReference type="Gene3D" id="3.30.70.100">
    <property type="match status" value="1"/>
</dbReference>
<protein>
    <submittedName>
        <fullName evidence="3">Heavy-metal-associated domain-containing protein</fullName>
    </submittedName>
</protein>
<organism evidence="3 4">
    <name type="scientific">Paraburkholderia fungorum</name>
    <dbReference type="NCBI Taxonomy" id="134537"/>
    <lineage>
        <taxon>Bacteria</taxon>
        <taxon>Pseudomonadati</taxon>
        <taxon>Pseudomonadota</taxon>
        <taxon>Betaproteobacteria</taxon>
        <taxon>Burkholderiales</taxon>
        <taxon>Burkholderiaceae</taxon>
        <taxon>Paraburkholderia</taxon>
    </lineage>
</organism>
<evidence type="ECO:0000313" key="3">
    <source>
        <dbReference type="EMBL" id="MDT8835853.1"/>
    </source>
</evidence>
<gene>
    <name evidence="3" type="ORF">ParKJ_00310</name>
</gene>
<sequence>MKAIAHAFVLAAALWLPMAANASPAAAVPAAAAHSTYYQLQVEGLACPFCAYGIEKKLHAIKGVEQVQTDIASGSVYIRMSAGAALDEATASQAVTAAGFHLKSLKPTSDMPSNPED</sequence>
<feature type="signal peptide" evidence="1">
    <location>
        <begin position="1"/>
        <end position="22"/>
    </location>
</feature>
<dbReference type="RefSeq" id="WP_315696624.1">
    <property type="nucleotide sequence ID" value="NZ_JANSLM010000001.1"/>
</dbReference>
<reference evidence="3" key="1">
    <citation type="submission" date="2022-08" db="EMBL/GenBank/DDBJ databases">
        <authorList>
            <person name="Kim S.-J."/>
        </authorList>
    </citation>
    <scope>NUCLEOTIDE SEQUENCE</scope>
    <source>
        <strain evidence="3">KJ</strain>
    </source>
</reference>
<dbReference type="GO" id="GO:0046872">
    <property type="term" value="F:metal ion binding"/>
    <property type="evidence" value="ECO:0007669"/>
    <property type="project" value="InterPro"/>
</dbReference>
<evidence type="ECO:0000259" key="2">
    <source>
        <dbReference type="PROSITE" id="PS50846"/>
    </source>
</evidence>
<feature type="domain" description="HMA" evidence="2">
    <location>
        <begin position="36"/>
        <end position="103"/>
    </location>
</feature>
<dbReference type="PROSITE" id="PS50846">
    <property type="entry name" value="HMA_2"/>
    <property type="match status" value="1"/>
</dbReference>
<keyword evidence="1" id="KW-0732">Signal</keyword>
<dbReference type="Proteomes" id="UP001246473">
    <property type="component" value="Unassembled WGS sequence"/>
</dbReference>
<feature type="chain" id="PRO_5043015308" evidence="1">
    <location>
        <begin position="23"/>
        <end position="117"/>
    </location>
</feature>
<dbReference type="EMBL" id="JANSLM010000001">
    <property type="protein sequence ID" value="MDT8835853.1"/>
    <property type="molecule type" value="Genomic_DNA"/>
</dbReference>